<dbReference type="EMBL" id="BDRX01000004">
    <property type="protein sequence ID" value="GBF88274.1"/>
    <property type="molecule type" value="Genomic_DNA"/>
</dbReference>
<reference evidence="14 15" key="1">
    <citation type="journal article" date="2018" name="Sci. Rep.">
        <title>Raphidocelis subcapitata (=Pseudokirchneriella subcapitata) provides an insight into genome evolution and environmental adaptations in the Sphaeropleales.</title>
        <authorList>
            <person name="Suzuki S."/>
            <person name="Yamaguchi H."/>
            <person name="Nakajima N."/>
            <person name="Kawachi M."/>
        </authorList>
    </citation>
    <scope>NUCLEOTIDE SEQUENCE [LARGE SCALE GENOMIC DNA]</scope>
    <source>
        <strain evidence="14 15">NIES-35</strain>
    </source>
</reference>
<evidence type="ECO:0000256" key="1">
    <source>
        <dbReference type="ARBA" id="ARBA00001917"/>
    </source>
</evidence>
<evidence type="ECO:0000313" key="14">
    <source>
        <dbReference type="EMBL" id="GBF88274.1"/>
    </source>
</evidence>
<dbReference type="InterPro" id="IPR029039">
    <property type="entry name" value="Flavoprotein-like_sf"/>
</dbReference>
<dbReference type="STRING" id="307507.A0A2V0NLI0"/>
<feature type="binding site" evidence="10">
    <location>
        <begin position="59"/>
        <end position="62"/>
    </location>
    <ligand>
        <name>FMN</name>
        <dbReference type="ChEBI" id="CHEBI:58210"/>
    </ligand>
</feature>
<feature type="binding site" evidence="10">
    <location>
        <position position="515"/>
    </location>
    <ligand>
        <name>NADP(+)</name>
        <dbReference type="ChEBI" id="CHEBI:58349"/>
    </ligand>
</feature>
<feature type="domain" description="FAD-binding FR-type" evidence="13">
    <location>
        <begin position="270"/>
        <end position="501"/>
    </location>
</feature>
<dbReference type="InterPro" id="IPR039261">
    <property type="entry name" value="FNR_nucleotide-bd"/>
</dbReference>
<feature type="region of interest" description="Disordered" evidence="11">
    <location>
        <begin position="601"/>
        <end position="624"/>
    </location>
</feature>
<comment type="similarity">
    <text evidence="10">Belongs to the NADPH-dependent diflavin oxidoreductase NDOR1 family.</text>
</comment>
<evidence type="ECO:0000256" key="2">
    <source>
        <dbReference type="ARBA" id="ARBA00001974"/>
    </source>
</evidence>
<feature type="binding site" evidence="10">
    <location>
        <begin position="433"/>
        <end position="436"/>
    </location>
    <ligand>
        <name>FAD</name>
        <dbReference type="ChEBI" id="CHEBI:57692"/>
    </ligand>
</feature>
<keyword evidence="4 10" id="KW-0963">Cytoplasm</keyword>
<dbReference type="Pfam" id="PF00667">
    <property type="entry name" value="FAD_binding_1"/>
    <property type="match status" value="1"/>
</dbReference>
<dbReference type="InterPro" id="IPR001433">
    <property type="entry name" value="OxRdtase_FAD/NAD-bd"/>
</dbReference>
<keyword evidence="8 10" id="KW-0521">NADP</keyword>
<organism evidence="14 15">
    <name type="scientific">Raphidocelis subcapitata</name>
    <dbReference type="NCBI Taxonomy" id="307507"/>
    <lineage>
        <taxon>Eukaryota</taxon>
        <taxon>Viridiplantae</taxon>
        <taxon>Chlorophyta</taxon>
        <taxon>core chlorophytes</taxon>
        <taxon>Chlorophyceae</taxon>
        <taxon>CS clade</taxon>
        <taxon>Sphaeropleales</taxon>
        <taxon>Selenastraceae</taxon>
        <taxon>Raphidocelis</taxon>
    </lineage>
</organism>
<evidence type="ECO:0000256" key="7">
    <source>
        <dbReference type="ARBA" id="ARBA00022827"/>
    </source>
</evidence>
<feature type="compositionally biased region" description="Low complexity" evidence="11">
    <location>
        <begin position="195"/>
        <end position="205"/>
    </location>
</feature>
<evidence type="ECO:0000259" key="12">
    <source>
        <dbReference type="PROSITE" id="PS50902"/>
    </source>
</evidence>
<comment type="function">
    <text evidence="10">NADPH-dependent reductase which is a central component of the cytosolic iron-sulfur (Fe-S) protein assembly (CIA) machinery. Transfers electrons from NADPH via its FAD and FMN prosthetic groups to the [2Fe-2S] cluster of the anamorsin/DRE2 homolog, another key component of the CIA machinery. In turn, this reduced cluster provides electrons for assembly of cytosolic iron-sulfur cluster proteins.</text>
</comment>
<comment type="similarity">
    <text evidence="10">In the C-terminal section; belongs to the flavoprotein pyridine nucleotide cytochrome reductase family.</text>
</comment>
<dbReference type="SUPFAM" id="SSF52218">
    <property type="entry name" value="Flavoproteins"/>
    <property type="match status" value="1"/>
</dbReference>
<dbReference type="InterPro" id="IPR001709">
    <property type="entry name" value="Flavoprot_Pyr_Nucl_cyt_Rdtase"/>
</dbReference>
<evidence type="ECO:0000256" key="8">
    <source>
        <dbReference type="ARBA" id="ARBA00022857"/>
    </source>
</evidence>
<dbReference type="PRINTS" id="PR00369">
    <property type="entry name" value="FLAVODOXIN"/>
</dbReference>
<comment type="cofactor">
    <cofactor evidence="1 10">
        <name>FMN</name>
        <dbReference type="ChEBI" id="CHEBI:58210"/>
    </cofactor>
</comment>
<dbReference type="Proteomes" id="UP000247498">
    <property type="component" value="Unassembled WGS sequence"/>
</dbReference>
<comment type="caution">
    <text evidence="14">The sequence shown here is derived from an EMBL/GenBank/DDBJ whole genome shotgun (WGS) entry which is preliminary data.</text>
</comment>
<protein>
    <recommendedName>
        <fullName evidence="10">NADPH-dependent diflavin oxidoreductase 1</fullName>
        <ecNumber evidence="10">1.18.1.-</ecNumber>
    </recommendedName>
    <alternativeName>
        <fullName evidence="10">NADPH-dependent FMN and FAD-containing oxidoreductase</fullName>
    </alternativeName>
</protein>
<dbReference type="Gene3D" id="3.40.50.80">
    <property type="entry name" value="Nucleotide-binding domain of ferredoxin-NADP reductase (FNR) module"/>
    <property type="match status" value="1"/>
</dbReference>
<dbReference type="GO" id="GO:0160246">
    <property type="term" value="F:NADPH-iron-sulfur [2Fe-2S] protein oxidoreductase activity"/>
    <property type="evidence" value="ECO:0007669"/>
    <property type="project" value="InterPro"/>
</dbReference>
<feature type="compositionally biased region" description="Gly residues" evidence="11">
    <location>
        <begin position="606"/>
        <end position="624"/>
    </location>
</feature>
<proteinExistence type="inferred from homology"/>
<dbReference type="GO" id="GO:0005829">
    <property type="term" value="C:cytosol"/>
    <property type="evidence" value="ECO:0007669"/>
    <property type="project" value="TreeGrafter"/>
</dbReference>
<dbReference type="InterPro" id="IPR008254">
    <property type="entry name" value="Flavodoxin/NO_synth"/>
</dbReference>
<dbReference type="GO" id="GO:0050661">
    <property type="term" value="F:NADP binding"/>
    <property type="evidence" value="ECO:0007669"/>
    <property type="project" value="UniProtKB-UniRule"/>
</dbReference>
<sequence>MAATPLLILYGSQTGNAQDVAEAIGRDAAALLFAPRVMPMDAYPVADLPGEGAVVFVAATTGQGEPPENMRRFWRFLLRKSLPPGSLAATRYAVFGLGDSAYVKFNAAAKKLDRRLEALGATPLIERGLGDDQHPGGYEAALDPWLESLWHALRAALPLPGGAAPPALEAAARLRLGPPKFRVTLLGPGDGAGAGPAAANANGAAKGPGAGAEGGGSDHSEEERLQLEAVAAAAAFRAVAAEASGLPPGPEAAAGNTAAAAAAAAPPGPWRPFMAPLLVNRRLTAAGHFQDTRHLEFGLEGSGLTYEPGDLLAIFPRTPEADVEALLARLGLSPGQLLRIEAAAPLASADGAGGAPRAAVVATARAVVLQHYATVEREKERLAYFASPEGRDELYDYNHRERRTLLEVLSDFPSAAPLPLERLLEAAPLLRPRYFSLSSSPLAHPGRAHVTAAVVRYSTPFKRPKRGLVTTWLAGLQPPRDSGAAGPRVPVWVERGCLRMPASPAAPLLLVGPGTGVAPFRSFLWQRAALIRQQQQQQQQQQGEGQASVEGSVAGAAGAVAPCVLFFGCRHPNRDFYYREEWEELTQARALDPDLGLVAAFSRPEGGPGSSSNSGGGGGVTKGGGHYVTHKIKQHGAEVWRLLSSRGAHVYVSGSAEKMPADVAAALEAVASEHGGLGAEAAARWVRQLEAAGRYHVEAWS</sequence>
<evidence type="ECO:0000256" key="10">
    <source>
        <dbReference type="HAMAP-Rule" id="MF_03178"/>
    </source>
</evidence>
<keyword evidence="6 10" id="KW-0288">FMN</keyword>
<dbReference type="GO" id="GO:0005634">
    <property type="term" value="C:nucleus"/>
    <property type="evidence" value="ECO:0007669"/>
    <property type="project" value="UniProtKB-ARBA"/>
</dbReference>
<feature type="domain" description="Flavodoxin-like" evidence="12">
    <location>
        <begin position="6"/>
        <end position="150"/>
    </location>
</feature>
<feature type="binding site" evidence="10">
    <location>
        <begin position="602"/>
        <end position="603"/>
    </location>
    <ligand>
        <name>NADP(+)</name>
        <dbReference type="ChEBI" id="CHEBI:58349"/>
    </ligand>
</feature>
<dbReference type="InterPro" id="IPR023173">
    <property type="entry name" value="NADPH_Cyt_P450_Rdtase_alpha"/>
</dbReference>
<feature type="region of interest" description="Disordered" evidence="11">
    <location>
        <begin position="193"/>
        <end position="222"/>
    </location>
</feature>
<comment type="cofactor">
    <cofactor evidence="2 10">
        <name>FAD</name>
        <dbReference type="ChEBI" id="CHEBI:57692"/>
    </cofactor>
</comment>
<dbReference type="HAMAP" id="MF_03178">
    <property type="entry name" value="NDOR1"/>
    <property type="match status" value="1"/>
</dbReference>
<dbReference type="SUPFAM" id="SSF63380">
    <property type="entry name" value="Riboflavin synthase domain-like"/>
    <property type="match status" value="1"/>
</dbReference>
<comment type="caution">
    <text evidence="10">Lacks conserved residue(s) required for the propagation of feature annotation.</text>
</comment>
<evidence type="ECO:0000256" key="5">
    <source>
        <dbReference type="ARBA" id="ARBA00022630"/>
    </source>
</evidence>
<evidence type="ECO:0000313" key="15">
    <source>
        <dbReference type="Proteomes" id="UP000247498"/>
    </source>
</evidence>
<dbReference type="InterPro" id="IPR001094">
    <property type="entry name" value="Flavdoxin-like"/>
</dbReference>
<feature type="binding site" evidence="10">
    <location>
        <position position="402"/>
    </location>
    <ligand>
        <name>FAD</name>
        <dbReference type="ChEBI" id="CHEBI:57692"/>
    </ligand>
</feature>
<dbReference type="PRINTS" id="PR00371">
    <property type="entry name" value="FPNCR"/>
</dbReference>
<comment type="similarity">
    <text evidence="10">In the N-terminal section; belongs to the flavodoxin family.</text>
</comment>
<keyword evidence="7 10" id="KW-0274">FAD</keyword>
<dbReference type="InterPro" id="IPR017938">
    <property type="entry name" value="Riboflavin_synthase-like_b-brl"/>
</dbReference>
<dbReference type="Gene3D" id="1.20.990.10">
    <property type="entry name" value="NADPH-cytochrome p450 Reductase, Chain A, domain 3"/>
    <property type="match status" value="1"/>
</dbReference>
<dbReference type="InterPro" id="IPR028879">
    <property type="entry name" value="NDOR1"/>
</dbReference>
<dbReference type="Pfam" id="PF00175">
    <property type="entry name" value="NAD_binding_1"/>
    <property type="match status" value="1"/>
</dbReference>
<dbReference type="FunCoup" id="A0A2V0NLI0">
    <property type="interactions" value="1683"/>
</dbReference>
<dbReference type="Gene3D" id="2.40.30.10">
    <property type="entry name" value="Translation factors"/>
    <property type="match status" value="1"/>
</dbReference>
<dbReference type="PANTHER" id="PTHR19384">
    <property type="entry name" value="NITRIC OXIDE SYNTHASE-RELATED"/>
    <property type="match status" value="1"/>
</dbReference>
<dbReference type="FunFam" id="3.40.50.360:FF:000015">
    <property type="entry name" value="NADPH-dependent diflavin oxidoreductase 1"/>
    <property type="match status" value="1"/>
</dbReference>
<evidence type="ECO:0000256" key="3">
    <source>
        <dbReference type="ARBA" id="ARBA00004496"/>
    </source>
</evidence>
<dbReference type="OrthoDB" id="1856718at2759"/>
<gene>
    <name evidence="14" type="ORF">Rsub_00986</name>
</gene>
<dbReference type="PROSITE" id="PS51384">
    <property type="entry name" value="FAD_FR"/>
    <property type="match status" value="1"/>
</dbReference>
<dbReference type="EC" id="1.18.1.-" evidence="10"/>
<evidence type="ECO:0000256" key="11">
    <source>
        <dbReference type="SAM" id="MobiDB-lite"/>
    </source>
</evidence>
<dbReference type="InterPro" id="IPR003097">
    <property type="entry name" value="CysJ-like_FAD-binding"/>
</dbReference>
<dbReference type="PROSITE" id="PS50902">
    <property type="entry name" value="FLAVODOXIN_LIKE"/>
    <property type="match status" value="1"/>
</dbReference>
<feature type="compositionally biased region" description="Gly residues" evidence="11">
    <location>
        <begin position="206"/>
        <end position="215"/>
    </location>
</feature>
<name>A0A2V0NLI0_9CHLO</name>
<dbReference type="PANTHER" id="PTHR19384:SF10">
    <property type="entry name" value="NADPH-DEPENDENT DIFLAVIN OXIDOREDUCTASE 1"/>
    <property type="match status" value="1"/>
</dbReference>
<keyword evidence="15" id="KW-1185">Reference proteome</keyword>
<dbReference type="Gene3D" id="3.40.50.360">
    <property type="match status" value="1"/>
</dbReference>
<feature type="binding site" evidence="10">
    <location>
        <position position="132"/>
    </location>
    <ligand>
        <name>FMN</name>
        <dbReference type="ChEBI" id="CHEBI:58210"/>
    </ligand>
</feature>
<dbReference type="GO" id="GO:0010181">
    <property type="term" value="F:FMN binding"/>
    <property type="evidence" value="ECO:0007669"/>
    <property type="project" value="UniProtKB-UniRule"/>
</dbReference>
<dbReference type="SUPFAM" id="SSF52343">
    <property type="entry name" value="Ferredoxin reductase-like, C-terminal NADP-linked domain"/>
    <property type="match status" value="1"/>
</dbReference>
<evidence type="ECO:0000256" key="9">
    <source>
        <dbReference type="ARBA" id="ARBA00023002"/>
    </source>
</evidence>
<keyword evidence="5 10" id="KW-0285">Flavoprotein</keyword>
<feature type="binding site" evidence="10">
    <location>
        <begin position="12"/>
        <end position="17"/>
    </location>
    <ligand>
        <name>FMN</name>
        <dbReference type="ChEBI" id="CHEBI:58210"/>
    </ligand>
</feature>
<feature type="binding site" evidence="10">
    <location>
        <position position="700"/>
    </location>
    <ligand>
        <name>FAD</name>
        <dbReference type="ChEBI" id="CHEBI:57692"/>
    </ligand>
</feature>
<comment type="subcellular location">
    <subcellularLocation>
        <location evidence="3 10">Cytoplasm</location>
    </subcellularLocation>
</comment>
<accession>A0A2V0NLI0</accession>
<dbReference type="InterPro" id="IPR017927">
    <property type="entry name" value="FAD-bd_FR_type"/>
</dbReference>
<feature type="binding site" evidence="10">
    <location>
        <position position="662"/>
    </location>
    <ligand>
        <name>NADP(+)</name>
        <dbReference type="ChEBI" id="CHEBI:58349"/>
    </ligand>
</feature>
<dbReference type="GO" id="GO:0016226">
    <property type="term" value="P:iron-sulfur cluster assembly"/>
    <property type="evidence" value="ECO:0007669"/>
    <property type="project" value="UniProtKB-UniRule"/>
</dbReference>
<dbReference type="GO" id="GO:0016651">
    <property type="term" value="F:oxidoreductase activity, acting on NAD(P)H"/>
    <property type="evidence" value="ECO:0007669"/>
    <property type="project" value="UniProtKB-UniRule"/>
</dbReference>
<dbReference type="GO" id="GO:0050660">
    <property type="term" value="F:flavin adenine dinucleotide binding"/>
    <property type="evidence" value="ECO:0007669"/>
    <property type="project" value="UniProtKB-UniRule"/>
</dbReference>
<dbReference type="Pfam" id="PF00258">
    <property type="entry name" value="Flavodoxin_1"/>
    <property type="match status" value="1"/>
</dbReference>
<dbReference type="AlphaFoldDB" id="A0A2V0NLI0"/>
<comment type="catalytic activity">
    <reaction evidence="10">
        <text>2 oxidized [2Fe-2S]-[protein] + NADPH = 2 reduced [2Fe-2S]-[protein] + NADP(+) + H(+)</text>
        <dbReference type="Rhea" id="RHEA:67716"/>
        <dbReference type="Rhea" id="RHEA-COMP:17327"/>
        <dbReference type="Rhea" id="RHEA-COMP:17328"/>
        <dbReference type="ChEBI" id="CHEBI:15378"/>
        <dbReference type="ChEBI" id="CHEBI:33737"/>
        <dbReference type="ChEBI" id="CHEBI:33738"/>
        <dbReference type="ChEBI" id="CHEBI:57783"/>
        <dbReference type="ChEBI" id="CHEBI:58349"/>
    </reaction>
</comment>
<evidence type="ECO:0000256" key="6">
    <source>
        <dbReference type="ARBA" id="ARBA00022643"/>
    </source>
</evidence>
<dbReference type="InParanoid" id="A0A2V0NLI0"/>
<evidence type="ECO:0000259" key="13">
    <source>
        <dbReference type="PROSITE" id="PS51384"/>
    </source>
</evidence>
<evidence type="ECO:0000256" key="4">
    <source>
        <dbReference type="ARBA" id="ARBA00022490"/>
    </source>
</evidence>
<keyword evidence="9 10" id="KW-0560">Oxidoreductase</keyword>